<organism evidence="1 2">
    <name type="scientific">Anisodus tanguticus</name>
    <dbReference type="NCBI Taxonomy" id="243964"/>
    <lineage>
        <taxon>Eukaryota</taxon>
        <taxon>Viridiplantae</taxon>
        <taxon>Streptophyta</taxon>
        <taxon>Embryophyta</taxon>
        <taxon>Tracheophyta</taxon>
        <taxon>Spermatophyta</taxon>
        <taxon>Magnoliopsida</taxon>
        <taxon>eudicotyledons</taxon>
        <taxon>Gunneridae</taxon>
        <taxon>Pentapetalae</taxon>
        <taxon>asterids</taxon>
        <taxon>lamiids</taxon>
        <taxon>Solanales</taxon>
        <taxon>Solanaceae</taxon>
        <taxon>Solanoideae</taxon>
        <taxon>Hyoscyameae</taxon>
        <taxon>Anisodus</taxon>
    </lineage>
</organism>
<sequence length="138" mass="16146">MTGSSEILEYMTDCWELQVMSMLNLYKPFMETGTSGRQSSDEWAKLTMEMIEETIRSTNHQNLSYENLCMHPNVEFPPRYKILTFNTYDGKRDLIAHLKDYCSRLVKVGHVESIKMKLFIQSLSGPTLIWYTKQVFGK</sequence>
<proteinExistence type="predicted"/>
<dbReference type="EMBL" id="JAVYJV010000022">
    <property type="protein sequence ID" value="KAK4341246.1"/>
    <property type="molecule type" value="Genomic_DNA"/>
</dbReference>
<gene>
    <name evidence="1" type="ORF">RND71_039747</name>
</gene>
<comment type="caution">
    <text evidence="1">The sequence shown here is derived from an EMBL/GenBank/DDBJ whole genome shotgun (WGS) entry which is preliminary data.</text>
</comment>
<accession>A0AAE1UVM1</accession>
<evidence type="ECO:0000313" key="1">
    <source>
        <dbReference type="EMBL" id="KAK4341246.1"/>
    </source>
</evidence>
<evidence type="ECO:0000313" key="2">
    <source>
        <dbReference type="Proteomes" id="UP001291623"/>
    </source>
</evidence>
<dbReference type="Proteomes" id="UP001291623">
    <property type="component" value="Unassembled WGS sequence"/>
</dbReference>
<reference evidence="1" key="1">
    <citation type="submission" date="2023-12" db="EMBL/GenBank/DDBJ databases">
        <title>Genome assembly of Anisodus tanguticus.</title>
        <authorList>
            <person name="Wang Y.-J."/>
        </authorList>
    </citation>
    <scope>NUCLEOTIDE SEQUENCE</scope>
    <source>
        <strain evidence="1">KB-2021</strain>
        <tissue evidence="1">Leaf</tissue>
    </source>
</reference>
<name>A0AAE1UVM1_9SOLA</name>
<dbReference type="AlphaFoldDB" id="A0AAE1UVM1"/>
<evidence type="ECO:0008006" key="3">
    <source>
        <dbReference type="Google" id="ProtNLM"/>
    </source>
</evidence>
<keyword evidence="2" id="KW-1185">Reference proteome</keyword>
<protein>
    <recommendedName>
        <fullName evidence="3">Retrotransposon gag domain-containing protein</fullName>
    </recommendedName>
</protein>